<keyword evidence="2" id="KW-1185">Reference proteome</keyword>
<protein>
    <submittedName>
        <fullName evidence="1">Uncharacterized protein</fullName>
    </submittedName>
</protein>
<comment type="caution">
    <text evidence="1">The sequence shown here is derived from an EMBL/GenBank/DDBJ whole genome shotgun (WGS) entry which is preliminary data.</text>
</comment>
<organism evidence="1 2">
    <name type="scientific">Cichorium intybus</name>
    <name type="common">Chicory</name>
    <dbReference type="NCBI Taxonomy" id="13427"/>
    <lineage>
        <taxon>Eukaryota</taxon>
        <taxon>Viridiplantae</taxon>
        <taxon>Streptophyta</taxon>
        <taxon>Embryophyta</taxon>
        <taxon>Tracheophyta</taxon>
        <taxon>Spermatophyta</taxon>
        <taxon>Magnoliopsida</taxon>
        <taxon>eudicotyledons</taxon>
        <taxon>Gunneridae</taxon>
        <taxon>Pentapetalae</taxon>
        <taxon>asterids</taxon>
        <taxon>campanulids</taxon>
        <taxon>Asterales</taxon>
        <taxon>Asteraceae</taxon>
        <taxon>Cichorioideae</taxon>
        <taxon>Cichorieae</taxon>
        <taxon>Cichoriinae</taxon>
        <taxon>Cichorium</taxon>
    </lineage>
</organism>
<dbReference type="EMBL" id="CM042015">
    <property type="protein sequence ID" value="KAI3709874.1"/>
    <property type="molecule type" value="Genomic_DNA"/>
</dbReference>
<accession>A0ACB9AI29</accession>
<reference evidence="1 2" key="2">
    <citation type="journal article" date="2022" name="Mol. Ecol. Resour.">
        <title>The genomes of chicory, endive, great burdock and yacon provide insights into Asteraceae paleo-polyploidization history and plant inulin production.</title>
        <authorList>
            <person name="Fan W."/>
            <person name="Wang S."/>
            <person name="Wang H."/>
            <person name="Wang A."/>
            <person name="Jiang F."/>
            <person name="Liu H."/>
            <person name="Zhao H."/>
            <person name="Xu D."/>
            <person name="Zhang Y."/>
        </authorList>
    </citation>
    <scope>NUCLEOTIDE SEQUENCE [LARGE SCALE GENOMIC DNA]</scope>
    <source>
        <strain evidence="2">cv. Punajuju</strain>
        <tissue evidence="1">Leaves</tissue>
    </source>
</reference>
<evidence type="ECO:0000313" key="2">
    <source>
        <dbReference type="Proteomes" id="UP001055811"/>
    </source>
</evidence>
<reference evidence="2" key="1">
    <citation type="journal article" date="2022" name="Mol. Ecol. Resour.">
        <title>The genomes of chicory, endive, great burdock and yacon provide insights into Asteraceae palaeo-polyploidization history and plant inulin production.</title>
        <authorList>
            <person name="Fan W."/>
            <person name="Wang S."/>
            <person name="Wang H."/>
            <person name="Wang A."/>
            <person name="Jiang F."/>
            <person name="Liu H."/>
            <person name="Zhao H."/>
            <person name="Xu D."/>
            <person name="Zhang Y."/>
        </authorList>
    </citation>
    <scope>NUCLEOTIDE SEQUENCE [LARGE SCALE GENOMIC DNA]</scope>
    <source>
        <strain evidence="2">cv. Punajuju</strain>
    </source>
</reference>
<name>A0ACB9AI29_CICIN</name>
<proteinExistence type="predicted"/>
<dbReference type="Proteomes" id="UP001055811">
    <property type="component" value="Linkage Group LG07"/>
</dbReference>
<sequence length="100" mass="11338">MEGCTLKLPSGFQGHKGKTVLLKGTATIKSSLTTHIRRRRRSFLRRFQERRQASLQTRQLVQAASVPLRSRFRFSPENAPVATPRPPRTTGGLQRDKTPQ</sequence>
<gene>
    <name evidence="1" type="ORF">L2E82_39642</name>
</gene>
<evidence type="ECO:0000313" key="1">
    <source>
        <dbReference type="EMBL" id="KAI3709874.1"/>
    </source>
</evidence>